<dbReference type="Proteomes" id="UP001281761">
    <property type="component" value="Unassembled WGS sequence"/>
</dbReference>
<evidence type="ECO:0000313" key="2">
    <source>
        <dbReference type="EMBL" id="KAK2953965.1"/>
    </source>
</evidence>
<organism evidence="2 3">
    <name type="scientific">Blattamonas nauphoetae</name>
    <dbReference type="NCBI Taxonomy" id="2049346"/>
    <lineage>
        <taxon>Eukaryota</taxon>
        <taxon>Metamonada</taxon>
        <taxon>Preaxostyla</taxon>
        <taxon>Oxymonadida</taxon>
        <taxon>Blattamonas</taxon>
    </lineage>
</organism>
<protein>
    <submittedName>
        <fullName evidence="2">Uncharacterized protein</fullName>
    </submittedName>
</protein>
<evidence type="ECO:0000313" key="3">
    <source>
        <dbReference type="Proteomes" id="UP001281761"/>
    </source>
</evidence>
<comment type="caution">
    <text evidence="2">The sequence shown here is derived from an EMBL/GenBank/DDBJ whole genome shotgun (WGS) entry which is preliminary data.</text>
</comment>
<reference evidence="2 3" key="1">
    <citation type="journal article" date="2022" name="bioRxiv">
        <title>Genomics of Preaxostyla Flagellates Illuminates Evolutionary Transitions and the Path Towards Mitochondrial Loss.</title>
        <authorList>
            <person name="Novak L.V.F."/>
            <person name="Treitli S.C."/>
            <person name="Pyrih J."/>
            <person name="Halakuc P."/>
            <person name="Pipaliya S.V."/>
            <person name="Vacek V."/>
            <person name="Brzon O."/>
            <person name="Soukal P."/>
            <person name="Eme L."/>
            <person name="Dacks J.B."/>
            <person name="Karnkowska A."/>
            <person name="Elias M."/>
            <person name="Hampl V."/>
        </authorList>
    </citation>
    <scope>NUCLEOTIDE SEQUENCE [LARGE SCALE GENOMIC DNA]</scope>
    <source>
        <strain evidence="2">NAU3</strain>
        <tissue evidence="2">Gut</tissue>
    </source>
</reference>
<feature type="coiled-coil region" evidence="1">
    <location>
        <begin position="145"/>
        <end position="232"/>
    </location>
</feature>
<keyword evidence="1" id="KW-0175">Coiled coil</keyword>
<gene>
    <name evidence="2" type="ORF">BLNAU_11067</name>
</gene>
<name>A0ABQ9XSV2_9EUKA</name>
<evidence type="ECO:0000256" key="1">
    <source>
        <dbReference type="SAM" id="Coils"/>
    </source>
</evidence>
<proteinExistence type="predicted"/>
<keyword evidence="3" id="KW-1185">Reference proteome</keyword>
<accession>A0ABQ9XSV2</accession>
<sequence length="340" mass="39463">MNPDYPTMESVLEWMNNSSFHPRSKVNSFEWFHIPSLLTTHIQSQSTKQDNELLSQLLQRMMTILDECFDSHTQIANKRLLHSSLSQLSQSPSLDPKIKKALGHCFVSLDSLDEGQLVVVPKHQLESMESKDRAIADQQKKLAQHDTLIVTHAKLERELAELRTKELSLLSTVHSLQKEKDQLRQEIAEWQSSLQKENAQLRRELVAKTQKLEATERKQSQTRQTIQQLKSELARKEEFLVSPSIIVAFSPSFFRVNGSTVTRINPREHYAGCFTKPVSNGIHRLSVKYRRRSDFRYTQIHFFGYAQIQMDTRRSKRSLDFFVFTLATSRHFTLNAHNSL</sequence>
<dbReference type="EMBL" id="JARBJD010000084">
    <property type="protein sequence ID" value="KAK2953965.1"/>
    <property type="molecule type" value="Genomic_DNA"/>
</dbReference>